<organism evidence="1 2">
    <name type="scientific">Gossypium stocksii</name>
    <dbReference type="NCBI Taxonomy" id="47602"/>
    <lineage>
        <taxon>Eukaryota</taxon>
        <taxon>Viridiplantae</taxon>
        <taxon>Streptophyta</taxon>
        <taxon>Embryophyta</taxon>
        <taxon>Tracheophyta</taxon>
        <taxon>Spermatophyta</taxon>
        <taxon>Magnoliopsida</taxon>
        <taxon>eudicotyledons</taxon>
        <taxon>Gunneridae</taxon>
        <taxon>Pentapetalae</taxon>
        <taxon>rosids</taxon>
        <taxon>malvids</taxon>
        <taxon>Malvales</taxon>
        <taxon>Malvaceae</taxon>
        <taxon>Malvoideae</taxon>
        <taxon>Gossypium</taxon>
    </lineage>
</organism>
<evidence type="ECO:0000313" key="1">
    <source>
        <dbReference type="EMBL" id="KAH1107870.1"/>
    </source>
</evidence>
<name>A0A9D3W4F5_9ROSI</name>
<evidence type="ECO:0000313" key="2">
    <source>
        <dbReference type="Proteomes" id="UP000828251"/>
    </source>
</evidence>
<dbReference type="EMBL" id="JAIQCV010000004">
    <property type="protein sequence ID" value="KAH1107870.1"/>
    <property type="molecule type" value="Genomic_DNA"/>
</dbReference>
<dbReference type="AlphaFoldDB" id="A0A9D3W4F5"/>
<proteinExistence type="predicted"/>
<accession>A0A9D3W4F5</accession>
<keyword evidence="2" id="KW-1185">Reference proteome</keyword>
<protein>
    <submittedName>
        <fullName evidence="1">Uncharacterized protein</fullName>
    </submittedName>
</protein>
<sequence length="84" mass="9144">MEASDNWIEGGRGKVSTGSALAASTPKFKRCRVSIVRDFLPGCRRVTTSNYGLTRQNAIDHSSEGNQLKAEGWADGHMGMQTLM</sequence>
<dbReference type="Proteomes" id="UP000828251">
    <property type="component" value="Unassembled WGS sequence"/>
</dbReference>
<reference evidence="1 2" key="1">
    <citation type="journal article" date="2021" name="Plant Biotechnol. J.">
        <title>Multi-omics assisted identification of the key and species-specific regulatory components of drought-tolerant mechanisms in Gossypium stocksii.</title>
        <authorList>
            <person name="Yu D."/>
            <person name="Ke L."/>
            <person name="Zhang D."/>
            <person name="Wu Y."/>
            <person name="Sun Y."/>
            <person name="Mei J."/>
            <person name="Sun J."/>
            <person name="Sun Y."/>
        </authorList>
    </citation>
    <scope>NUCLEOTIDE SEQUENCE [LARGE SCALE GENOMIC DNA]</scope>
    <source>
        <strain evidence="2">cv. E1</strain>
        <tissue evidence="1">Leaf</tissue>
    </source>
</reference>
<gene>
    <name evidence="1" type="ORF">J1N35_011638</name>
</gene>
<comment type="caution">
    <text evidence="1">The sequence shown here is derived from an EMBL/GenBank/DDBJ whole genome shotgun (WGS) entry which is preliminary data.</text>
</comment>